<dbReference type="PANTHER" id="PTHR42861">
    <property type="entry name" value="CALCIUM-TRANSPORTING ATPASE"/>
    <property type="match status" value="1"/>
</dbReference>
<dbReference type="InterPro" id="IPR004014">
    <property type="entry name" value="ATPase_P-typ_cation-transptr_N"/>
</dbReference>
<feature type="transmembrane region" description="Helical" evidence="5">
    <location>
        <begin position="735"/>
        <end position="754"/>
    </location>
</feature>
<organism evidence="7 8">
    <name type="scientific">Geopseudomonas aromaticivorans</name>
    <dbReference type="NCBI Taxonomy" id="2849492"/>
    <lineage>
        <taxon>Bacteria</taxon>
        <taxon>Pseudomonadati</taxon>
        <taxon>Pseudomonadota</taxon>
        <taxon>Gammaproteobacteria</taxon>
        <taxon>Pseudomonadales</taxon>
        <taxon>Pseudomonadaceae</taxon>
        <taxon>Geopseudomonas</taxon>
    </lineage>
</organism>
<accession>A0ABS6N1F5</accession>
<dbReference type="SMART" id="SM00831">
    <property type="entry name" value="Cation_ATPase_N"/>
    <property type="match status" value="1"/>
</dbReference>
<evidence type="ECO:0000256" key="2">
    <source>
        <dbReference type="ARBA" id="ARBA00022692"/>
    </source>
</evidence>
<dbReference type="SFLD" id="SFLDS00003">
    <property type="entry name" value="Haloacid_Dehalogenase"/>
    <property type="match status" value="1"/>
</dbReference>
<evidence type="ECO:0000256" key="3">
    <source>
        <dbReference type="ARBA" id="ARBA00022989"/>
    </source>
</evidence>
<evidence type="ECO:0000313" key="8">
    <source>
        <dbReference type="Proteomes" id="UP000813068"/>
    </source>
</evidence>
<dbReference type="RefSeq" id="WP_217683290.1">
    <property type="nucleotide sequence ID" value="NZ_JAHRGL010000071.1"/>
</dbReference>
<keyword evidence="8" id="KW-1185">Reference proteome</keyword>
<evidence type="ECO:0000256" key="1">
    <source>
        <dbReference type="ARBA" id="ARBA00004370"/>
    </source>
</evidence>
<feature type="transmembrane region" description="Helical" evidence="5">
    <location>
        <begin position="234"/>
        <end position="255"/>
    </location>
</feature>
<feature type="transmembrane region" description="Helical" evidence="5">
    <location>
        <begin position="267"/>
        <end position="295"/>
    </location>
</feature>
<feature type="transmembrane region" description="Helical" evidence="5">
    <location>
        <begin position="766"/>
        <end position="786"/>
    </location>
</feature>
<dbReference type="NCBIfam" id="TIGR01494">
    <property type="entry name" value="ATPase_P-type"/>
    <property type="match status" value="2"/>
</dbReference>
<dbReference type="InterPro" id="IPR006068">
    <property type="entry name" value="ATPase_P-typ_cation-transptr_C"/>
</dbReference>
<dbReference type="SFLD" id="SFLDG00002">
    <property type="entry name" value="C1.7:_P-type_atpase_like"/>
    <property type="match status" value="1"/>
</dbReference>
<evidence type="ECO:0000259" key="6">
    <source>
        <dbReference type="SMART" id="SM00831"/>
    </source>
</evidence>
<keyword evidence="4 5" id="KW-0472">Membrane</keyword>
<dbReference type="InterPro" id="IPR018303">
    <property type="entry name" value="ATPase_P-typ_P_site"/>
</dbReference>
<dbReference type="InterPro" id="IPR001757">
    <property type="entry name" value="P_typ_ATPase"/>
</dbReference>
<proteinExistence type="predicted"/>
<feature type="transmembrane region" description="Helical" evidence="5">
    <location>
        <begin position="798"/>
        <end position="819"/>
    </location>
</feature>
<dbReference type="PROSITE" id="PS00154">
    <property type="entry name" value="ATPASE_E1_E2"/>
    <property type="match status" value="1"/>
</dbReference>
<evidence type="ECO:0000313" key="7">
    <source>
        <dbReference type="EMBL" id="MBV2134864.1"/>
    </source>
</evidence>
<evidence type="ECO:0000256" key="5">
    <source>
        <dbReference type="SAM" id="Phobius"/>
    </source>
</evidence>
<reference evidence="7 8" key="1">
    <citation type="submission" date="2021-06" db="EMBL/GenBank/DDBJ databases">
        <title>Differences between aerobic and microaerobic xylene degrading microbial communities.</title>
        <authorList>
            <person name="Banerjee S."/>
            <person name="Tancsics A."/>
        </authorList>
    </citation>
    <scope>NUCLEOTIDE SEQUENCE [LARGE SCALE GENOMIC DNA]</scope>
    <source>
        <strain evidence="7 8">MAP12</strain>
    </source>
</reference>
<dbReference type="SFLD" id="SFLDF00027">
    <property type="entry name" value="p-type_atpase"/>
    <property type="match status" value="1"/>
</dbReference>
<feature type="domain" description="Cation-transporting P-type ATPase N-terminal" evidence="6">
    <location>
        <begin position="9"/>
        <end position="72"/>
    </location>
</feature>
<feature type="transmembrane region" description="Helical" evidence="5">
    <location>
        <begin position="695"/>
        <end position="715"/>
    </location>
</feature>
<keyword evidence="2 5" id="KW-0812">Transmembrane</keyword>
<keyword evidence="3 5" id="KW-1133">Transmembrane helix</keyword>
<gene>
    <name evidence="7" type="ORF">KRX52_19010</name>
</gene>
<dbReference type="EMBL" id="JAHRGL010000071">
    <property type="protein sequence ID" value="MBV2134864.1"/>
    <property type="molecule type" value="Genomic_DNA"/>
</dbReference>
<sequence length="821" mass="86602">MRRAIPLDRLAGLESPERGLSAAEVDQRQGYGANAIVEDAARHWSALAGETLRDPMLWFLLGTALLFGLLGDRAEALTLLLAVIPLLGMDAWLHQRTRASTAGLASRLAGTARVWRDGTLREIAARAVLPGDLAQVAPGEYFPADGVLVAGSEMLVDESTLTGEAFPVRKQVLAVADRFPAVADDCHWAAAGTRLLAGQATLRVLHTGQETRYGAIVRAAREGSHARTPLQQAIAGLVATLLWVALAMCLLLAAVRLVQGFGAVDALLSAVTLAVAALPEEFPVVFTFFLGVGVYRLARHKALVRRAVAVENIGRVTCICSDKTGTLTAGSLVLSHRLAAPGFDAASLLQLALQAVRSEADDPLDAALLAAGQAPDLAPHAALFPFTEQRRRETAIWPDGAGAWRVVTKGAPETLFALCDLDAAALAGWRRQVDLYAAGGHKVIACATRRLAAAACPASEPAQGFVFAGLLAFEDPLRDGVREAVAECRAAGIRVVMVTGDHPLTARAIAREIGLGGGEPKVLVAEPGCEWPDDVDVVARAIPAQKLELVRALQAEGEIVAVTGDGVNDVPALQAADVGITMGERGTQSAREIAAIVLLDDNFGTLVRAIGEGRQLFRNLQLSFAYLLLVHIPLVASATLVPLAGAPLLYLPIHVVWLELLIHPTALLVFQELAPDGRLGVLARRGPARFFSRRAWWAILLGGALITLVLLGAWWQALDGLALDGQVLAEAPVVTHARSMAIAVLVVASLTITASLSQLRSAMARAVCGLGLASLLLFVQLPALAARLHLQPLHLADWAVAALAGLLAGLIGRWVLGLLQR</sequence>
<name>A0ABS6N1F5_9GAMM</name>
<feature type="transmembrane region" description="Helical" evidence="5">
    <location>
        <begin position="624"/>
        <end position="645"/>
    </location>
</feature>
<feature type="transmembrane region" description="Helical" evidence="5">
    <location>
        <begin position="651"/>
        <end position="674"/>
    </location>
</feature>
<dbReference type="InterPro" id="IPR059000">
    <property type="entry name" value="ATPase_P-type_domA"/>
</dbReference>
<dbReference type="InterPro" id="IPR044492">
    <property type="entry name" value="P_typ_ATPase_HD_dom"/>
</dbReference>
<comment type="caution">
    <text evidence="7">The sequence shown here is derived from an EMBL/GenBank/DDBJ whole genome shotgun (WGS) entry which is preliminary data.</text>
</comment>
<dbReference type="Pfam" id="PF00702">
    <property type="entry name" value="Hydrolase"/>
    <property type="match status" value="1"/>
</dbReference>
<dbReference type="Pfam" id="PF00690">
    <property type="entry name" value="Cation_ATPase_N"/>
    <property type="match status" value="1"/>
</dbReference>
<dbReference type="Proteomes" id="UP000813068">
    <property type="component" value="Unassembled WGS sequence"/>
</dbReference>
<protein>
    <submittedName>
        <fullName evidence="7">Cation-transporting P-type ATPase</fullName>
    </submittedName>
</protein>
<dbReference type="Pfam" id="PF00689">
    <property type="entry name" value="Cation_ATPase_C"/>
    <property type="match status" value="1"/>
</dbReference>
<evidence type="ECO:0000256" key="4">
    <source>
        <dbReference type="ARBA" id="ARBA00023136"/>
    </source>
</evidence>
<dbReference type="Pfam" id="PF00122">
    <property type="entry name" value="E1-E2_ATPase"/>
    <property type="match status" value="1"/>
</dbReference>
<comment type="subcellular location">
    <subcellularLocation>
        <location evidence="1">Membrane</location>
    </subcellularLocation>
</comment>